<proteinExistence type="predicted"/>
<organism evidence="4 5">
    <name type="scientific">Candidatus Nitronereus thalassa</name>
    <dbReference type="NCBI Taxonomy" id="3020898"/>
    <lineage>
        <taxon>Bacteria</taxon>
        <taxon>Pseudomonadati</taxon>
        <taxon>Nitrospirota</taxon>
        <taxon>Nitrospiria</taxon>
        <taxon>Nitrospirales</taxon>
        <taxon>Nitrospiraceae</taxon>
        <taxon>Candidatus Nitronereus</taxon>
    </lineage>
</organism>
<dbReference type="InterPro" id="IPR005066">
    <property type="entry name" value="MoCF_OxRdtse_dimer"/>
</dbReference>
<dbReference type="RefSeq" id="WP_313834626.1">
    <property type="nucleotide sequence ID" value="NZ_JAQOUE010000002.1"/>
</dbReference>
<dbReference type="PANTHER" id="PTHR19372:SF7">
    <property type="entry name" value="SULFITE OXIDASE, MITOCHONDRIAL"/>
    <property type="match status" value="1"/>
</dbReference>
<dbReference type="Gene3D" id="2.60.40.650">
    <property type="match status" value="1"/>
</dbReference>
<gene>
    <name evidence="4" type="ORF">PPG34_16945</name>
</gene>
<sequence>MKSWSRRNLLKTASSLVLASALPTPSISLAGMWSQLFGGFGREVSPITPNDEFYITSYRSPPDIRLYDWALTLKGLVKSPMTLTYSELLARPTVSEIVTLECVGNAVGDESIGTAEWNGVSLKTLLNETGIESNAYDVVLRAADGYSDSIPIERAMHGDVLVAHQMNGVTLPTGHGYPARLIVPGVYGMKHVQWLTEIELVPRDYQGYYQKQGWTDDATVQTKTWITDPQDYDELPSKDFLIKGFAFAGIRGIRSVEISLNGGDTWHPAHLKPAQSPYSWVFWDYLWKEPRPGVYVLLARATDGTGMMQSFLHQKPFPKGATGIQELFVKVSE</sequence>
<dbReference type="Pfam" id="PF00174">
    <property type="entry name" value="Oxidored_molyb"/>
    <property type="match status" value="1"/>
</dbReference>
<dbReference type="SUPFAM" id="SSF81296">
    <property type="entry name" value="E set domains"/>
    <property type="match status" value="1"/>
</dbReference>
<dbReference type="InterPro" id="IPR006311">
    <property type="entry name" value="TAT_signal"/>
</dbReference>
<keyword evidence="5" id="KW-1185">Reference proteome</keyword>
<name>A0ABU3KC94_9BACT</name>
<evidence type="ECO:0000313" key="5">
    <source>
        <dbReference type="Proteomes" id="UP001250932"/>
    </source>
</evidence>
<dbReference type="InterPro" id="IPR014756">
    <property type="entry name" value="Ig_E-set"/>
</dbReference>
<dbReference type="InterPro" id="IPR000572">
    <property type="entry name" value="OxRdtase_Mopterin-bd_dom"/>
</dbReference>
<dbReference type="Gene3D" id="3.90.420.10">
    <property type="entry name" value="Oxidoreductase, molybdopterin-binding domain"/>
    <property type="match status" value="1"/>
</dbReference>
<dbReference type="SUPFAM" id="SSF56524">
    <property type="entry name" value="Oxidoreductase molybdopterin-binding domain"/>
    <property type="match status" value="1"/>
</dbReference>
<dbReference type="PANTHER" id="PTHR19372">
    <property type="entry name" value="SULFITE REDUCTASE"/>
    <property type="match status" value="1"/>
</dbReference>
<comment type="caution">
    <text evidence="4">The sequence shown here is derived from an EMBL/GenBank/DDBJ whole genome shotgun (WGS) entry which is preliminary data.</text>
</comment>
<dbReference type="PROSITE" id="PS51318">
    <property type="entry name" value="TAT"/>
    <property type="match status" value="1"/>
</dbReference>
<feature type="domain" description="Oxidoreductase molybdopterin-binding" evidence="2">
    <location>
        <begin position="62"/>
        <end position="209"/>
    </location>
</feature>
<evidence type="ECO:0000313" key="4">
    <source>
        <dbReference type="EMBL" id="MDT7044040.1"/>
    </source>
</evidence>
<keyword evidence="1" id="KW-0732">Signal</keyword>
<dbReference type="InterPro" id="IPR036374">
    <property type="entry name" value="OxRdtase_Mopterin-bd_sf"/>
</dbReference>
<evidence type="ECO:0000256" key="1">
    <source>
        <dbReference type="SAM" id="SignalP"/>
    </source>
</evidence>
<accession>A0ABU3KC94</accession>
<feature type="domain" description="Moybdenum cofactor oxidoreductase dimerisation" evidence="3">
    <location>
        <begin position="221"/>
        <end position="284"/>
    </location>
</feature>
<feature type="chain" id="PRO_5046079153" evidence="1">
    <location>
        <begin position="31"/>
        <end position="333"/>
    </location>
</feature>
<protein>
    <submittedName>
        <fullName evidence="4">Molybdopterin-dependent oxidoreductase</fullName>
    </submittedName>
</protein>
<feature type="signal peptide" evidence="1">
    <location>
        <begin position="1"/>
        <end position="30"/>
    </location>
</feature>
<dbReference type="EMBL" id="JAQOUE010000002">
    <property type="protein sequence ID" value="MDT7044040.1"/>
    <property type="molecule type" value="Genomic_DNA"/>
</dbReference>
<dbReference type="Pfam" id="PF03404">
    <property type="entry name" value="Mo-co_dimer"/>
    <property type="match status" value="1"/>
</dbReference>
<evidence type="ECO:0000259" key="3">
    <source>
        <dbReference type="Pfam" id="PF03404"/>
    </source>
</evidence>
<dbReference type="Proteomes" id="UP001250932">
    <property type="component" value="Unassembled WGS sequence"/>
</dbReference>
<evidence type="ECO:0000259" key="2">
    <source>
        <dbReference type="Pfam" id="PF00174"/>
    </source>
</evidence>
<reference evidence="4 5" key="1">
    <citation type="journal article" date="2023" name="ISME J.">
        <title>Cultivation and genomic characterization of novel and ubiquitous marine nitrite-oxidizing bacteria from the Nitrospirales.</title>
        <authorList>
            <person name="Mueller A.J."/>
            <person name="Daebeler A."/>
            <person name="Herbold C.W."/>
            <person name="Kirkegaard R.H."/>
            <person name="Daims H."/>
        </authorList>
    </citation>
    <scope>NUCLEOTIDE SEQUENCE [LARGE SCALE GENOMIC DNA]</scope>
    <source>
        <strain evidence="4 5">EB</strain>
    </source>
</reference>